<evidence type="ECO:0000313" key="4">
    <source>
        <dbReference type="Proteomes" id="UP001546774"/>
    </source>
</evidence>
<reference evidence="3" key="1">
    <citation type="submission" date="2024-03" db="EMBL/GenBank/DDBJ databases">
        <title>Human intestinal bacterial collection.</title>
        <authorList>
            <person name="Pauvert C."/>
            <person name="Hitch T.C.A."/>
            <person name="Clavel T."/>
        </authorList>
    </citation>
    <scope>NUCLEOTIDE SEQUENCE [LARGE SCALE GENOMIC DNA]</scope>
    <source>
        <strain evidence="3">CLA-AA-H89B</strain>
    </source>
</reference>
<accession>A0ABV1H538</accession>
<protein>
    <submittedName>
        <fullName evidence="3">Extracellular solute-binding protein</fullName>
    </submittedName>
</protein>
<evidence type="ECO:0000256" key="2">
    <source>
        <dbReference type="SAM" id="Phobius"/>
    </source>
</evidence>
<keyword evidence="2" id="KW-1133">Transmembrane helix</keyword>
<name>A0ABV1H538_9FIRM</name>
<evidence type="ECO:0000313" key="3">
    <source>
        <dbReference type="EMBL" id="MEQ2554819.1"/>
    </source>
</evidence>
<gene>
    <name evidence="3" type="ORF">WMO37_07270</name>
</gene>
<dbReference type="EMBL" id="JBBMFS010000005">
    <property type="protein sequence ID" value="MEQ2554819.1"/>
    <property type="molecule type" value="Genomic_DNA"/>
</dbReference>
<comment type="caution">
    <text evidence="3">The sequence shown here is derived from an EMBL/GenBank/DDBJ whole genome shotgun (WGS) entry which is preliminary data.</text>
</comment>
<dbReference type="InterPro" id="IPR006059">
    <property type="entry name" value="SBP"/>
</dbReference>
<feature type="transmembrane region" description="Helical" evidence="2">
    <location>
        <begin position="482"/>
        <end position="500"/>
    </location>
</feature>
<keyword evidence="1" id="KW-0732">Signal</keyword>
<dbReference type="PANTHER" id="PTHR30222:SF17">
    <property type="entry name" value="SPERMIDINE_PUTRESCINE-BINDING PERIPLASMIC PROTEIN"/>
    <property type="match status" value="1"/>
</dbReference>
<dbReference type="PANTHER" id="PTHR30222">
    <property type="entry name" value="SPERMIDINE/PUTRESCINE-BINDING PERIPLASMIC PROTEIN"/>
    <property type="match status" value="1"/>
</dbReference>
<keyword evidence="4" id="KW-1185">Reference proteome</keyword>
<dbReference type="Gene3D" id="3.40.190.10">
    <property type="entry name" value="Periplasmic binding protein-like II"/>
    <property type="match status" value="2"/>
</dbReference>
<keyword evidence="2" id="KW-0812">Transmembrane</keyword>
<dbReference type="Pfam" id="PF13416">
    <property type="entry name" value="SBP_bac_8"/>
    <property type="match status" value="1"/>
</dbReference>
<dbReference type="Proteomes" id="UP001546774">
    <property type="component" value="Unassembled WGS sequence"/>
</dbReference>
<evidence type="ECO:0000256" key="1">
    <source>
        <dbReference type="ARBA" id="ARBA00022729"/>
    </source>
</evidence>
<dbReference type="SUPFAM" id="SSF53850">
    <property type="entry name" value="Periplasmic binding protein-like II"/>
    <property type="match status" value="1"/>
</dbReference>
<proteinExistence type="predicted"/>
<sequence>MSKRYKRLLSVIISIVLLAGIATAVGAVDIFSLKNSEQAAMASDSDTIILRVCNWEEYIDTGDWDEAIELDSGEIKGENSIVKDFEDWYYQIYGKKVVVEYSTVGTNEELYNMLTLGDEYDLICPSEYMIMKLMAEGWLEPFSEQFFDKNVTENYYTRGVSPFIRSTFDENTINGEAWSRYAAGYMWGITGIVYNPEEVTEEEASTWKIISNDKFKRQITIKDNVRDSMFAAVGAIKSDKLLSSSFLNAADYKERLSAEMNDTSEETIEQIQEYLQAVKDNAYSFETDSAKADMITGKVVAGYQWSGDAVYTMDQAEKDDFYLDFAVPRESTNLYFDGWCMLKNGIKDSAEKKQAAEGFINFLSKPENAVRNMDYIGYTSVISGGDSPVVYDYIKWNYGAEDGGEDTVTYPLGYFFSGDTEDKKYMLTVPAEQTHRQLSAQYPTEEMIERSAVMSYFDTEENARINQMWINVRCYNIENVPVWAWIVTGLVIAGLIVLAVRKHFKKKVYIK</sequence>
<keyword evidence="2" id="KW-0472">Membrane</keyword>
<organism evidence="3 4">
    <name type="scientific">Lachnospira intestinalis</name>
    <dbReference type="NCBI Taxonomy" id="3133158"/>
    <lineage>
        <taxon>Bacteria</taxon>
        <taxon>Bacillati</taxon>
        <taxon>Bacillota</taxon>
        <taxon>Clostridia</taxon>
        <taxon>Lachnospirales</taxon>
        <taxon>Lachnospiraceae</taxon>
        <taxon>Lachnospira</taxon>
    </lineage>
</organism>